<dbReference type="InterPro" id="IPR028154">
    <property type="entry name" value="AMP-dep_Lig_C"/>
</dbReference>
<protein>
    <submittedName>
        <fullName evidence="3">Phenylacetate-CoA ligase</fullName>
    </submittedName>
</protein>
<dbReference type="GO" id="GO:0047475">
    <property type="term" value="F:phenylacetate-CoA ligase activity"/>
    <property type="evidence" value="ECO:0007669"/>
    <property type="project" value="InterPro"/>
</dbReference>
<evidence type="ECO:0000313" key="3">
    <source>
        <dbReference type="EMBL" id="TCP68721.1"/>
    </source>
</evidence>
<dbReference type="CDD" id="cd05913">
    <property type="entry name" value="PaaK"/>
    <property type="match status" value="1"/>
</dbReference>
<dbReference type="Pfam" id="PF00501">
    <property type="entry name" value="AMP-binding"/>
    <property type="match status" value="1"/>
</dbReference>
<dbReference type="Proteomes" id="UP000294813">
    <property type="component" value="Unassembled WGS sequence"/>
</dbReference>
<dbReference type="Gene3D" id="3.40.50.12780">
    <property type="entry name" value="N-terminal domain of ligase-like"/>
    <property type="match status" value="1"/>
</dbReference>
<dbReference type="InterPro" id="IPR042099">
    <property type="entry name" value="ANL_N_sf"/>
</dbReference>
<comment type="caution">
    <text evidence="3">The sequence shown here is derived from an EMBL/GenBank/DDBJ whole genome shotgun (WGS) entry which is preliminary data.</text>
</comment>
<keyword evidence="3" id="KW-0436">Ligase</keyword>
<dbReference type="Pfam" id="PF14535">
    <property type="entry name" value="AMP-binding_C_2"/>
    <property type="match status" value="1"/>
</dbReference>
<reference evidence="3 4" key="1">
    <citation type="submission" date="2019-03" db="EMBL/GenBank/DDBJ databases">
        <title>Genomic Encyclopedia of Type Strains, Phase IV (KMG-IV): sequencing the most valuable type-strain genomes for metagenomic binning, comparative biology and taxonomic classification.</title>
        <authorList>
            <person name="Goeker M."/>
        </authorList>
    </citation>
    <scope>NUCLEOTIDE SEQUENCE [LARGE SCALE GENOMIC DNA]</scope>
    <source>
        <strain evidence="3 4">DSM 11170</strain>
    </source>
</reference>
<dbReference type="InterPro" id="IPR000873">
    <property type="entry name" value="AMP-dep_synth/lig_dom"/>
</dbReference>
<evidence type="ECO:0000313" key="4">
    <source>
        <dbReference type="Proteomes" id="UP000294813"/>
    </source>
</evidence>
<organism evidence="3 4">
    <name type="scientific">Heliophilum fasciatum</name>
    <dbReference type="NCBI Taxonomy" id="35700"/>
    <lineage>
        <taxon>Bacteria</taxon>
        <taxon>Bacillati</taxon>
        <taxon>Bacillota</taxon>
        <taxon>Clostridia</taxon>
        <taxon>Eubacteriales</taxon>
        <taxon>Heliobacteriaceae</taxon>
        <taxon>Heliophilum</taxon>
    </lineage>
</organism>
<dbReference type="EMBL" id="SLXT01000002">
    <property type="protein sequence ID" value="TCP68721.1"/>
    <property type="molecule type" value="Genomic_DNA"/>
</dbReference>
<sequence length="441" mass="49635">MTEKRYWNEKVETLPRHELEAYQLQQLREHVAWAYEHSPYYRQSFDAAGVGPDTLESLDDLRKFPFVNKQTERERQAAVPLLGDMVAVPEEDVVFVSASSGSTGMATLSPFTAGDFDDFQDAEARLFWAAGMRPRDRYVHALNFTLFVGGPDVIGAQRLGALCIWAGAIPSERLLHILKEMQPTVTWTTPSYAWFLGETAKKHGIDPATDLAIRKIIVAGEPGGSIPATRQAIEKLWNAELYDFYGISDIFGACAGMCAVREGLHIVEDQILMEVLDLNTQQPVKPGEAGELVLTTLRKKARPMIRFRTGDIVKEFPELCPCGRTHKRFEVLGRVDDMFIVSGVNIFPSDIEYVVRNLPGLNGEYRITLYRENHLTKFEIEVEKDDLSASETELADQLSHRIKSRLGVRPAHVKVLPENTLPRATHKAKRVVDQREEQATG</sequence>
<dbReference type="SUPFAM" id="SSF56801">
    <property type="entry name" value="Acetyl-CoA synthetase-like"/>
    <property type="match status" value="1"/>
</dbReference>
<dbReference type="OrthoDB" id="580775at2"/>
<dbReference type="RefSeq" id="WP_131917917.1">
    <property type="nucleotide sequence ID" value="NZ_JAOQNU010000002.1"/>
</dbReference>
<dbReference type="AlphaFoldDB" id="A0A4R2S8H3"/>
<evidence type="ECO:0000259" key="1">
    <source>
        <dbReference type="Pfam" id="PF00501"/>
    </source>
</evidence>
<gene>
    <name evidence="3" type="ORF">EDD73_102117</name>
</gene>
<dbReference type="GO" id="GO:0010124">
    <property type="term" value="P:phenylacetate catabolic process"/>
    <property type="evidence" value="ECO:0007669"/>
    <property type="project" value="InterPro"/>
</dbReference>
<dbReference type="InterPro" id="IPR011880">
    <property type="entry name" value="PA_CoA_ligase"/>
</dbReference>
<feature type="domain" description="AMP-dependent ligase C-terminal" evidence="2">
    <location>
        <begin position="343"/>
        <end position="435"/>
    </location>
</feature>
<keyword evidence="4" id="KW-1185">Reference proteome</keyword>
<dbReference type="PANTHER" id="PTHR43845">
    <property type="entry name" value="BLR5969 PROTEIN"/>
    <property type="match status" value="1"/>
</dbReference>
<accession>A0A4R2S8H3</accession>
<dbReference type="PANTHER" id="PTHR43845:SF1">
    <property type="entry name" value="BLR5969 PROTEIN"/>
    <property type="match status" value="1"/>
</dbReference>
<name>A0A4R2S8H3_9FIRM</name>
<evidence type="ECO:0000259" key="2">
    <source>
        <dbReference type="Pfam" id="PF14535"/>
    </source>
</evidence>
<proteinExistence type="predicted"/>
<feature type="domain" description="AMP-dependent synthetase/ligase" evidence="1">
    <location>
        <begin position="72"/>
        <end position="294"/>
    </location>
</feature>
<dbReference type="Gene3D" id="3.30.300.30">
    <property type="match status" value="1"/>
</dbReference>
<dbReference type="InterPro" id="IPR045851">
    <property type="entry name" value="AMP-bd_C_sf"/>
</dbReference>